<evidence type="ECO:0000313" key="1">
    <source>
        <dbReference type="EMBL" id="QUC08361.1"/>
    </source>
</evidence>
<sequence>MRTTVTLDPDVESLIRQTMKAKGVSFKQALNDAVRAGSHAQPRKYTVSRVMGRPQISLDHALQLAGELEDQELARRAGL</sequence>
<name>A0ABX7Y5S5_9ACTN</name>
<evidence type="ECO:0000313" key="2">
    <source>
        <dbReference type="Proteomes" id="UP000678513"/>
    </source>
</evidence>
<protein>
    <recommendedName>
        <fullName evidence="3">Antitoxin</fullName>
    </recommendedName>
</protein>
<dbReference type="EMBL" id="CP072384">
    <property type="protein sequence ID" value="QUC08361.1"/>
    <property type="molecule type" value="Genomic_DNA"/>
</dbReference>
<dbReference type="Proteomes" id="UP000678513">
    <property type="component" value="Chromosome"/>
</dbReference>
<dbReference type="RefSeq" id="WP_212324156.1">
    <property type="nucleotide sequence ID" value="NZ_AP024463.1"/>
</dbReference>
<reference evidence="1 2" key="1">
    <citation type="submission" date="2021-03" db="EMBL/GenBank/DDBJ databases">
        <title>Human Oral Microbial Genomes.</title>
        <authorList>
            <person name="Johnston C.D."/>
            <person name="Chen T."/>
            <person name="Dewhirst F.E."/>
        </authorList>
    </citation>
    <scope>NUCLEOTIDE SEQUENCE [LARGE SCALE GENOMIC DNA]</scope>
    <source>
        <strain evidence="1 2">DSMZ 100122</strain>
    </source>
</reference>
<proteinExistence type="predicted"/>
<organism evidence="1 2">
    <name type="scientific">Arachnia rubra</name>
    <dbReference type="NCBI Taxonomy" id="1547448"/>
    <lineage>
        <taxon>Bacteria</taxon>
        <taxon>Bacillati</taxon>
        <taxon>Actinomycetota</taxon>
        <taxon>Actinomycetes</taxon>
        <taxon>Propionibacteriales</taxon>
        <taxon>Propionibacteriaceae</taxon>
        <taxon>Arachnia</taxon>
    </lineage>
</organism>
<gene>
    <name evidence="1" type="ORF">J5A65_00985</name>
</gene>
<keyword evidence="2" id="KW-1185">Reference proteome</keyword>
<accession>A0ABX7Y5S5</accession>
<evidence type="ECO:0008006" key="3">
    <source>
        <dbReference type="Google" id="ProtNLM"/>
    </source>
</evidence>